<feature type="region of interest" description="Disordered" evidence="1">
    <location>
        <begin position="120"/>
        <end position="148"/>
    </location>
</feature>
<feature type="region of interest" description="Disordered" evidence="1">
    <location>
        <begin position="59"/>
        <end position="105"/>
    </location>
</feature>
<evidence type="ECO:0000313" key="3">
    <source>
        <dbReference type="Proteomes" id="UP000828390"/>
    </source>
</evidence>
<feature type="compositionally biased region" description="Polar residues" evidence="1">
    <location>
        <begin position="120"/>
        <end position="132"/>
    </location>
</feature>
<gene>
    <name evidence="2" type="ORF">DPMN_069926</name>
</gene>
<accession>A0A9D3Z589</accession>
<feature type="compositionally biased region" description="Low complexity" evidence="1">
    <location>
        <begin position="88"/>
        <end position="100"/>
    </location>
</feature>
<dbReference type="AlphaFoldDB" id="A0A9D3Z589"/>
<dbReference type="EMBL" id="JAIWYP010000014">
    <property type="protein sequence ID" value="KAH3710444.1"/>
    <property type="molecule type" value="Genomic_DNA"/>
</dbReference>
<keyword evidence="3" id="KW-1185">Reference proteome</keyword>
<evidence type="ECO:0000256" key="1">
    <source>
        <dbReference type="SAM" id="MobiDB-lite"/>
    </source>
</evidence>
<dbReference type="Proteomes" id="UP000828390">
    <property type="component" value="Unassembled WGS sequence"/>
</dbReference>
<reference evidence="2" key="2">
    <citation type="submission" date="2020-11" db="EMBL/GenBank/DDBJ databases">
        <authorList>
            <person name="McCartney M.A."/>
            <person name="Auch B."/>
            <person name="Kono T."/>
            <person name="Mallez S."/>
            <person name="Becker A."/>
            <person name="Gohl D.M."/>
            <person name="Silverstein K.A.T."/>
            <person name="Koren S."/>
            <person name="Bechman K.B."/>
            <person name="Herman A."/>
            <person name="Abrahante J.E."/>
            <person name="Garbe J."/>
        </authorList>
    </citation>
    <scope>NUCLEOTIDE SEQUENCE</scope>
    <source>
        <strain evidence="2">Duluth1</strain>
        <tissue evidence="2">Whole animal</tissue>
    </source>
</reference>
<proteinExistence type="predicted"/>
<reference evidence="2" key="1">
    <citation type="journal article" date="2019" name="bioRxiv">
        <title>The Genome of the Zebra Mussel, Dreissena polymorpha: A Resource for Invasive Species Research.</title>
        <authorList>
            <person name="McCartney M.A."/>
            <person name="Auch B."/>
            <person name="Kono T."/>
            <person name="Mallez S."/>
            <person name="Zhang Y."/>
            <person name="Obille A."/>
            <person name="Becker A."/>
            <person name="Abrahante J.E."/>
            <person name="Garbe J."/>
            <person name="Badalamenti J.P."/>
            <person name="Herman A."/>
            <person name="Mangelson H."/>
            <person name="Liachko I."/>
            <person name="Sullivan S."/>
            <person name="Sone E.D."/>
            <person name="Koren S."/>
            <person name="Silverstein K.A.T."/>
            <person name="Beckman K.B."/>
            <person name="Gohl D.M."/>
        </authorList>
    </citation>
    <scope>NUCLEOTIDE SEQUENCE</scope>
    <source>
        <strain evidence="2">Duluth1</strain>
        <tissue evidence="2">Whole animal</tissue>
    </source>
</reference>
<evidence type="ECO:0000313" key="2">
    <source>
        <dbReference type="EMBL" id="KAH3710444.1"/>
    </source>
</evidence>
<name>A0A9D3Z589_DREPO</name>
<comment type="caution">
    <text evidence="2">The sequence shown here is derived from an EMBL/GenBank/DDBJ whole genome shotgun (WGS) entry which is preliminary data.</text>
</comment>
<organism evidence="2 3">
    <name type="scientific">Dreissena polymorpha</name>
    <name type="common">Zebra mussel</name>
    <name type="synonym">Mytilus polymorpha</name>
    <dbReference type="NCBI Taxonomy" id="45954"/>
    <lineage>
        <taxon>Eukaryota</taxon>
        <taxon>Metazoa</taxon>
        <taxon>Spiralia</taxon>
        <taxon>Lophotrochozoa</taxon>
        <taxon>Mollusca</taxon>
        <taxon>Bivalvia</taxon>
        <taxon>Autobranchia</taxon>
        <taxon>Heteroconchia</taxon>
        <taxon>Euheterodonta</taxon>
        <taxon>Imparidentia</taxon>
        <taxon>Neoheterodontei</taxon>
        <taxon>Myida</taxon>
        <taxon>Dreissenoidea</taxon>
        <taxon>Dreissenidae</taxon>
        <taxon>Dreissena</taxon>
    </lineage>
</organism>
<sequence>MGISIDQWRVKIGCFSQSKKSVFKHDMLCVHVGSNFKLAFRLTTCFLSLLLICGDVESNPGPPKSDSSRKTTSSQNRVFDRGGQHENPTTTPQPTRPGTGAAQWNQGVVTRQMSISTYTTPQNQYRQPNQPASPVHGHHQTQNLDPQGQRDLPARVAWAHDHVTSNAATTTFDHNQSTEGMFDFLRIMKQDSTKYYSFDGNRQY</sequence>
<protein>
    <submittedName>
        <fullName evidence="2">Uncharacterized protein</fullName>
    </submittedName>
</protein>